<dbReference type="Proteomes" id="UP001175228">
    <property type="component" value="Unassembled WGS sequence"/>
</dbReference>
<name>A0AA39QIT1_9AGAR</name>
<keyword evidence="3" id="KW-1185">Reference proteome</keyword>
<evidence type="ECO:0000313" key="3">
    <source>
        <dbReference type="Proteomes" id="UP001175228"/>
    </source>
</evidence>
<evidence type="ECO:0000313" key="2">
    <source>
        <dbReference type="EMBL" id="KAK0503718.1"/>
    </source>
</evidence>
<feature type="region of interest" description="Disordered" evidence="1">
    <location>
        <begin position="117"/>
        <end position="136"/>
    </location>
</feature>
<proteinExistence type="predicted"/>
<evidence type="ECO:0000256" key="1">
    <source>
        <dbReference type="SAM" id="MobiDB-lite"/>
    </source>
</evidence>
<accession>A0AA39QIT1</accession>
<dbReference type="EMBL" id="JAUEPU010000003">
    <property type="protein sequence ID" value="KAK0503718.1"/>
    <property type="molecule type" value="Genomic_DNA"/>
</dbReference>
<reference evidence="2" key="1">
    <citation type="submission" date="2023-06" db="EMBL/GenBank/DDBJ databases">
        <authorList>
            <consortium name="Lawrence Berkeley National Laboratory"/>
            <person name="Ahrendt S."/>
            <person name="Sahu N."/>
            <person name="Indic B."/>
            <person name="Wong-Bajracharya J."/>
            <person name="Merenyi Z."/>
            <person name="Ke H.-M."/>
            <person name="Monk M."/>
            <person name="Kocsube S."/>
            <person name="Drula E."/>
            <person name="Lipzen A."/>
            <person name="Balint B."/>
            <person name="Henrissat B."/>
            <person name="Andreopoulos B."/>
            <person name="Martin F.M."/>
            <person name="Harder C.B."/>
            <person name="Rigling D."/>
            <person name="Ford K.L."/>
            <person name="Foster G.D."/>
            <person name="Pangilinan J."/>
            <person name="Papanicolaou A."/>
            <person name="Barry K."/>
            <person name="LaButti K."/>
            <person name="Viragh M."/>
            <person name="Koriabine M."/>
            <person name="Yan M."/>
            <person name="Riley R."/>
            <person name="Champramary S."/>
            <person name="Plett K.L."/>
            <person name="Tsai I.J."/>
            <person name="Slot J."/>
            <person name="Sipos G."/>
            <person name="Plett J."/>
            <person name="Nagy L.G."/>
            <person name="Grigoriev I.V."/>
        </authorList>
    </citation>
    <scope>NUCLEOTIDE SEQUENCE</scope>
    <source>
        <strain evidence="2">HWK02</strain>
    </source>
</reference>
<comment type="caution">
    <text evidence="2">The sequence shown here is derived from an EMBL/GenBank/DDBJ whole genome shotgun (WGS) entry which is preliminary data.</text>
</comment>
<feature type="compositionally biased region" description="Basic and acidic residues" evidence="1">
    <location>
        <begin position="121"/>
        <end position="136"/>
    </location>
</feature>
<protein>
    <submittedName>
        <fullName evidence="2">Uncharacterized protein</fullName>
    </submittedName>
</protein>
<sequence length="136" mass="15558">MKAYTVEIARLRHPERDVAFFNLKSLIPKPSAGKHVRHLVEILTQMGRVRMKRLRTFSLPLTFETLMRKTMRTITPVRVKKIKAKGKNLPLSLVFNADEDEDEKEDKDEGMIEALQGYQKISEDGASERSGGDTDD</sequence>
<dbReference type="AlphaFoldDB" id="A0AA39QIT1"/>
<organism evidence="2 3">
    <name type="scientific">Armillaria luteobubalina</name>
    <dbReference type="NCBI Taxonomy" id="153913"/>
    <lineage>
        <taxon>Eukaryota</taxon>
        <taxon>Fungi</taxon>
        <taxon>Dikarya</taxon>
        <taxon>Basidiomycota</taxon>
        <taxon>Agaricomycotina</taxon>
        <taxon>Agaricomycetes</taxon>
        <taxon>Agaricomycetidae</taxon>
        <taxon>Agaricales</taxon>
        <taxon>Marasmiineae</taxon>
        <taxon>Physalacriaceae</taxon>
        <taxon>Armillaria</taxon>
    </lineage>
</organism>
<gene>
    <name evidence="2" type="ORF">EDD18DRAFT_1099051</name>
</gene>